<feature type="domain" description="Cullin family profile" evidence="10">
    <location>
        <begin position="453"/>
        <end position="590"/>
    </location>
</feature>
<evidence type="ECO:0000313" key="11">
    <source>
        <dbReference type="EMBL" id="KAK9146876.1"/>
    </source>
</evidence>
<evidence type="ECO:0000313" key="12">
    <source>
        <dbReference type="Proteomes" id="UP001417504"/>
    </source>
</evidence>
<dbReference type="FunFam" id="1.20.1310.10:FF:000021">
    <property type="entry name" value="Cullin-1, putative"/>
    <property type="match status" value="1"/>
</dbReference>
<gene>
    <name evidence="11" type="ORF">Sjap_006779</name>
</gene>
<comment type="caution">
    <text evidence="11">The sequence shown here is derived from an EMBL/GenBank/DDBJ whole genome shotgun (WGS) entry which is preliminary data.</text>
</comment>
<keyword evidence="6 9" id="KW-0472">Membrane</keyword>
<dbReference type="Pfam" id="PF10557">
    <property type="entry name" value="Cullin_Nedd8"/>
    <property type="match status" value="1"/>
</dbReference>
<evidence type="ECO:0000256" key="8">
    <source>
        <dbReference type="RuleBase" id="RU003829"/>
    </source>
</evidence>
<evidence type="ECO:0000256" key="1">
    <source>
        <dbReference type="ARBA" id="ARBA00004141"/>
    </source>
</evidence>
<organism evidence="11 12">
    <name type="scientific">Stephania japonica</name>
    <dbReference type="NCBI Taxonomy" id="461633"/>
    <lineage>
        <taxon>Eukaryota</taxon>
        <taxon>Viridiplantae</taxon>
        <taxon>Streptophyta</taxon>
        <taxon>Embryophyta</taxon>
        <taxon>Tracheophyta</taxon>
        <taxon>Spermatophyta</taxon>
        <taxon>Magnoliopsida</taxon>
        <taxon>Ranunculales</taxon>
        <taxon>Menispermaceae</taxon>
        <taxon>Menispermoideae</taxon>
        <taxon>Cissampelideae</taxon>
        <taxon>Stephania</taxon>
    </lineage>
</organism>
<dbReference type="EMBL" id="JBBNAE010000002">
    <property type="protein sequence ID" value="KAK9146876.1"/>
    <property type="molecule type" value="Genomic_DNA"/>
</dbReference>
<dbReference type="GO" id="GO:0008250">
    <property type="term" value="C:oligosaccharyltransferase complex"/>
    <property type="evidence" value="ECO:0007669"/>
    <property type="project" value="InterPro"/>
</dbReference>
<dbReference type="FunFam" id="1.10.10.10:FF:000503">
    <property type="entry name" value="Cullin-1"/>
    <property type="match status" value="1"/>
</dbReference>
<name>A0AAP0PN50_9MAGN</name>
<dbReference type="PROSITE" id="PS50069">
    <property type="entry name" value="CULLIN_2"/>
    <property type="match status" value="1"/>
</dbReference>
<dbReference type="SUPFAM" id="SSF46785">
    <property type="entry name" value="Winged helix' DNA-binding domain"/>
    <property type="match status" value="1"/>
</dbReference>
<dbReference type="GO" id="GO:0031625">
    <property type="term" value="F:ubiquitin protein ligase binding"/>
    <property type="evidence" value="ECO:0007669"/>
    <property type="project" value="InterPro"/>
</dbReference>
<dbReference type="GO" id="GO:0006511">
    <property type="term" value="P:ubiquitin-dependent protein catabolic process"/>
    <property type="evidence" value="ECO:0007669"/>
    <property type="project" value="InterPro"/>
</dbReference>
<dbReference type="InterPro" id="IPR036390">
    <property type="entry name" value="WH_DNA-bd_sf"/>
</dbReference>
<dbReference type="Gene3D" id="1.10.10.10">
    <property type="entry name" value="Winged helix-like DNA-binding domain superfamily/Winged helix DNA-binding domain"/>
    <property type="match status" value="1"/>
</dbReference>
<dbReference type="Pfam" id="PF00888">
    <property type="entry name" value="Cullin"/>
    <property type="match status" value="1"/>
</dbReference>
<dbReference type="SUPFAM" id="SSF75632">
    <property type="entry name" value="Cullin homology domain"/>
    <property type="match status" value="1"/>
</dbReference>
<evidence type="ECO:0000259" key="10">
    <source>
        <dbReference type="PROSITE" id="PS50069"/>
    </source>
</evidence>
<dbReference type="Proteomes" id="UP001417504">
    <property type="component" value="Unassembled WGS sequence"/>
</dbReference>
<dbReference type="FunFam" id="1.20.1310.10:FF:000025">
    <property type="entry name" value="Cullin-1, putative"/>
    <property type="match status" value="1"/>
</dbReference>
<dbReference type="Pfam" id="PF05251">
    <property type="entry name" value="Ost5"/>
    <property type="match status" value="1"/>
</dbReference>
<dbReference type="InterPro" id="IPR045093">
    <property type="entry name" value="Cullin"/>
</dbReference>
<dbReference type="FunFam" id="1.20.1310.10:FF:000020">
    <property type="entry name" value="Cullin-1, putative"/>
    <property type="match status" value="1"/>
</dbReference>
<dbReference type="InterPro" id="IPR019559">
    <property type="entry name" value="Cullin_neddylation_domain"/>
</dbReference>
<evidence type="ECO:0000256" key="6">
    <source>
        <dbReference type="ARBA" id="ARBA00023136"/>
    </source>
</evidence>
<dbReference type="AlphaFoldDB" id="A0AAP0PN50"/>
<protein>
    <recommendedName>
        <fullName evidence="10">Cullin family profile domain-containing protein</fullName>
    </recommendedName>
</protein>
<evidence type="ECO:0000256" key="5">
    <source>
        <dbReference type="ARBA" id="ARBA00022989"/>
    </source>
</evidence>
<evidence type="ECO:0000256" key="9">
    <source>
        <dbReference type="SAM" id="Phobius"/>
    </source>
</evidence>
<proteinExistence type="inferred from homology"/>
<evidence type="ECO:0000256" key="3">
    <source>
        <dbReference type="ARBA" id="ARBA00009825"/>
    </source>
</evidence>
<keyword evidence="12" id="KW-1185">Reference proteome</keyword>
<dbReference type="PANTHER" id="PTHR11932">
    <property type="entry name" value="CULLIN"/>
    <property type="match status" value="1"/>
</dbReference>
<dbReference type="SUPFAM" id="SSF74788">
    <property type="entry name" value="Cullin repeat-like"/>
    <property type="match status" value="1"/>
</dbReference>
<accession>A0AAP0PN50</accession>
<dbReference type="Gene3D" id="3.30.230.130">
    <property type="entry name" value="Cullin, Chain C, Domain 2"/>
    <property type="match status" value="2"/>
</dbReference>
<dbReference type="InterPro" id="IPR016158">
    <property type="entry name" value="Cullin_homology"/>
</dbReference>
<feature type="transmembrane region" description="Helical" evidence="9">
    <location>
        <begin position="13"/>
        <end position="36"/>
    </location>
</feature>
<dbReference type="SMART" id="SM00182">
    <property type="entry name" value="CULLIN"/>
    <property type="match status" value="1"/>
</dbReference>
<sequence>MTSKPIFSPVPEAWYPSVAALMLVFGLVFTASFFIYEATSSRKNRSIAKELTSGALASVFLGFEMAIAERKTIGLEQGWDFMQKGITKLKKILEGLPEPQFSSEDYILLYTTIYNMCIQKAPHDYSQQLYDKYKDSFQEYIISTVLPTLREKHDEFLLRELVKRWANHKTMVRWLSRFFHYLDRYFIARRTLPALNEVGLTCFRDLVYKEINVKVRDAVISLIDQEREGEQIDRALLKNVLGIFVEIGMGNMDCYENDFEAAMLSDTAGYYSRKASNWILEDSCPDYMQKAEDCLKREKDRVSHYLHSSSEQKLLEKVQNDLLMVYATQLLEKEHSGCRVLLRDDKMEDLSRMYRLFSRIPQGLDPVSNIFKQHVTAEGTALVKQAEDAASNKKAEKRDTVGLQEQVFVRKVIDLHDKYLAYVSNCFMNHTLFHKALKEAFEVFCNKSVGGSSSAELLATFCDNILKKGGSEKLSDEAIEETLEKASILSSKKLARRLLFDKSANDDHERSILTKLKQQCGGQFTSKMEGMVTDLTLAKENQAKFEEYLTTNPHAHPGIDLSVTVLTTGFWPSYKSFDLNLPAELVKFLEASVLLLFNSADRLSYSEIMTQLNLTHDDIVRLLHSLSCAKYKILIKEPNTKTISPTDYFELNSKFTDKMRRIKIPLPPVDEKKKVIEDVDKDRRYAIDASIVRIMKSRKVLGHQQLVMECVEQLGRMFKPDFKAIKKRIEDLITREYLERDNDNPNMFSYCPLVEFGYNLRRANAALSRTRLRGTSVEKFLYMMS</sequence>
<dbReference type="InterPro" id="IPR007915">
    <property type="entry name" value="TMEM258/Ost5"/>
</dbReference>
<dbReference type="SMART" id="SM00884">
    <property type="entry name" value="Cullin_Nedd8"/>
    <property type="match status" value="1"/>
</dbReference>
<evidence type="ECO:0000256" key="2">
    <source>
        <dbReference type="ARBA" id="ARBA00006019"/>
    </source>
</evidence>
<comment type="subcellular location">
    <subcellularLocation>
        <location evidence="1">Membrane</location>
        <topology evidence="1">Multi-pass membrane protein</topology>
    </subcellularLocation>
</comment>
<comment type="similarity">
    <text evidence="3">Belongs to the OST5 family.</text>
</comment>
<dbReference type="InterPro" id="IPR036317">
    <property type="entry name" value="Cullin_homology_sf"/>
</dbReference>
<evidence type="ECO:0000256" key="4">
    <source>
        <dbReference type="ARBA" id="ARBA00022692"/>
    </source>
</evidence>
<dbReference type="Pfam" id="PF26557">
    <property type="entry name" value="Cullin_AB"/>
    <property type="match status" value="1"/>
</dbReference>
<dbReference type="InterPro" id="IPR016159">
    <property type="entry name" value="Cullin_repeat-like_dom_sf"/>
</dbReference>
<dbReference type="InterPro" id="IPR001373">
    <property type="entry name" value="Cullin_N"/>
</dbReference>
<evidence type="ECO:0000256" key="7">
    <source>
        <dbReference type="PROSITE-ProRule" id="PRU00330"/>
    </source>
</evidence>
<dbReference type="InterPro" id="IPR059120">
    <property type="entry name" value="Cullin-like_AB"/>
</dbReference>
<dbReference type="InterPro" id="IPR036388">
    <property type="entry name" value="WH-like_DNA-bd_sf"/>
</dbReference>
<keyword evidence="4 9" id="KW-0812">Transmembrane</keyword>
<keyword evidence="5 9" id="KW-1133">Transmembrane helix</keyword>
<reference evidence="11 12" key="1">
    <citation type="submission" date="2024-01" db="EMBL/GenBank/DDBJ databases">
        <title>Genome assemblies of Stephania.</title>
        <authorList>
            <person name="Yang L."/>
        </authorList>
    </citation>
    <scope>NUCLEOTIDE SEQUENCE [LARGE SCALE GENOMIC DNA]</scope>
    <source>
        <strain evidence="11">QJT</strain>
        <tissue evidence="11">Leaf</tissue>
    </source>
</reference>
<comment type="similarity">
    <text evidence="2 7 8">Belongs to the cullin family.</text>
</comment>
<dbReference type="Gene3D" id="1.20.1310.10">
    <property type="entry name" value="Cullin Repeats"/>
    <property type="match status" value="4"/>
</dbReference>